<dbReference type="Gene3D" id="1.20.890.10">
    <property type="entry name" value="cAMP-dependent protein kinase regulatory subunit, dimerization-anchoring domain"/>
    <property type="match status" value="1"/>
</dbReference>
<feature type="compositionally biased region" description="Low complexity" evidence="1">
    <location>
        <begin position="59"/>
        <end position="68"/>
    </location>
</feature>
<proteinExistence type="predicted"/>
<protein>
    <submittedName>
        <fullName evidence="2">Uncharacterized protein</fullName>
    </submittedName>
</protein>
<dbReference type="OrthoDB" id="417678at2759"/>
<feature type="region of interest" description="Disordered" evidence="1">
    <location>
        <begin position="1"/>
        <end position="75"/>
    </location>
</feature>
<keyword evidence="3" id="KW-1185">Reference proteome</keyword>
<comment type="caution">
    <text evidence="2">The sequence shown here is derived from an EMBL/GenBank/DDBJ whole genome shotgun (WGS) entry which is preliminary data.</text>
</comment>
<evidence type="ECO:0000256" key="1">
    <source>
        <dbReference type="SAM" id="MobiDB-lite"/>
    </source>
</evidence>
<evidence type="ECO:0000313" key="3">
    <source>
        <dbReference type="Proteomes" id="UP000646827"/>
    </source>
</evidence>
<dbReference type="Proteomes" id="UP000646827">
    <property type="component" value="Unassembled WGS sequence"/>
</dbReference>
<feature type="compositionally biased region" description="Basic and acidic residues" evidence="1">
    <location>
        <begin position="26"/>
        <end position="37"/>
    </location>
</feature>
<evidence type="ECO:0000313" key="2">
    <source>
        <dbReference type="EMBL" id="KAG2226276.1"/>
    </source>
</evidence>
<sequence>MDLRDITDNVQQRHQSNQQQTSQQEHTTDNVKQEVEYTKGPNMPGRSAQHTPFSELTSQLQQQDTQKQPENISPRTYLDSTVVPTLLEGLKRVVLER</sequence>
<reference evidence="2 3" key="1">
    <citation type="submission" date="2020-12" db="EMBL/GenBank/DDBJ databases">
        <title>Metabolic potential, ecology and presence of endohyphal bacteria is reflected in genomic diversity of Mucoromycotina.</title>
        <authorList>
            <person name="Muszewska A."/>
            <person name="Okrasinska A."/>
            <person name="Steczkiewicz K."/>
            <person name="Drgas O."/>
            <person name="Orlowska M."/>
            <person name="Perlinska-Lenart U."/>
            <person name="Aleksandrzak-Piekarczyk T."/>
            <person name="Szatraj K."/>
            <person name="Zielenkiewicz U."/>
            <person name="Pilsyk S."/>
            <person name="Malc E."/>
            <person name="Mieczkowski P."/>
            <person name="Kruszewska J.S."/>
            <person name="Biernat P."/>
            <person name="Pawlowska J."/>
        </authorList>
    </citation>
    <scope>NUCLEOTIDE SEQUENCE [LARGE SCALE GENOMIC DNA]</scope>
    <source>
        <strain evidence="2 3">CBS 142.35</strain>
    </source>
</reference>
<dbReference type="AlphaFoldDB" id="A0A8H7SDG7"/>
<dbReference type="EMBL" id="JAEPRB010000018">
    <property type="protein sequence ID" value="KAG2226276.1"/>
    <property type="molecule type" value="Genomic_DNA"/>
</dbReference>
<feature type="compositionally biased region" description="Low complexity" evidence="1">
    <location>
        <begin position="12"/>
        <end position="24"/>
    </location>
</feature>
<name>A0A8H7SDG7_9FUNG</name>
<organism evidence="2 3">
    <name type="scientific">Circinella minor</name>
    <dbReference type="NCBI Taxonomy" id="1195481"/>
    <lineage>
        <taxon>Eukaryota</taxon>
        <taxon>Fungi</taxon>
        <taxon>Fungi incertae sedis</taxon>
        <taxon>Mucoromycota</taxon>
        <taxon>Mucoromycotina</taxon>
        <taxon>Mucoromycetes</taxon>
        <taxon>Mucorales</taxon>
        <taxon>Lichtheimiaceae</taxon>
        <taxon>Circinella</taxon>
    </lineage>
</organism>
<accession>A0A8H7SDG7</accession>
<feature type="compositionally biased region" description="Polar residues" evidence="1">
    <location>
        <begin position="48"/>
        <end position="58"/>
    </location>
</feature>
<gene>
    <name evidence="2" type="ORF">INT45_005948</name>
</gene>